<dbReference type="Proteomes" id="UP000035170">
    <property type="component" value="Unassembled WGS sequence"/>
</dbReference>
<evidence type="ECO:0000313" key="4">
    <source>
        <dbReference type="Proteomes" id="UP000035170"/>
    </source>
</evidence>
<dbReference type="EC" id="2.3.1.-" evidence="3"/>
<feature type="transmembrane region" description="Helical" evidence="1">
    <location>
        <begin position="163"/>
        <end position="181"/>
    </location>
</feature>
<name>A0A0H2M3X3_VARPD</name>
<feature type="transmembrane region" description="Helical" evidence="1">
    <location>
        <begin position="245"/>
        <end position="268"/>
    </location>
</feature>
<feature type="transmembrane region" description="Helical" evidence="1">
    <location>
        <begin position="91"/>
        <end position="110"/>
    </location>
</feature>
<feature type="domain" description="Acyltransferase 3" evidence="2">
    <location>
        <begin position="16"/>
        <end position="321"/>
    </location>
</feature>
<sequence length="353" mass="38609">MKPQSIAVDQPQYVESIQAGRGIAALLVVIHHAAQKAHALSGGAIPLFDFGIIGVDIFFMISGFIIYFVTANKTMTHVEFMEKRIIRVFPLYWGLSLLALLVFIFVPKLINSNAQQPTDIAASFFLWPTSAPYLVNNGWTLTYEIIFYGLWALVALPTARPKNAYLACLVLAAASFIGLLSGIDYKVMNFSLFLEFAFGVAIGVAFKKGLIRQSTPASIVLIVVGAFLAHLAISEGLGSSELRGFALAIPSAMIFFGLISLGPFWARLRVILAIGDSSYSLYLFHPFILVAIPLTVKLLGFTSVPQILAISVAICIASIWASHMVYRFVEFPLTQMMRGMIKSAKSFNAARAR</sequence>
<gene>
    <name evidence="3" type="primary">oatA2</name>
    <name evidence="3" type="ORF">VPARA_34560</name>
</gene>
<organism evidence="3 4">
    <name type="scientific">Variovorax paradoxus</name>
    <dbReference type="NCBI Taxonomy" id="34073"/>
    <lineage>
        <taxon>Bacteria</taxon>
        <taxon>Pseudomonadati</taxon>
        <taxon>Pseudomonadota</taxon>
        <taxon>Betaproteobacteria</taxon>
        <taxon>Burkholderiales</taxon>
        <taxon>Comamonadaceae</taxon>
        <taxon>Variovorax</taxon>
    </lineage>
</organism>
<feature type="transmembrane region" description="Helical" evidence="1">
    <location>
        <begin position="50"/>
        <end position="70"/>
    </location>
</feature>
<dbReference type="PATRIC" id="fig|34073.19.peg.3544"/>
<keyword evidence="1" id="KW-0472">Membrane</keyword>
<dbReference type="Pfam" id="PF01757">
    <property type="entry name" value="Acyl_transf_3"/>
    <property type="match status" value="1"/>
</dbReference>
<dbReference type="GO" id="GO:0016747">
    <property type="term" value="F:acyltransferase activity, transferring groups other than amino-acyl groups"/>
    <property type="evidence" value="ECO:0007669"/>
    <property type="project" value="InterPro"/>
</dbReference>
<proteinExistence type="predicted"/>
<dbReference type="GO" id="GO:0016020">
    <property type="term" value="C:membrane"/>
    <property type="evidence" value="ECO:0007669"/>
    <property type="project" value="TreeGrafter"/>
</dbReference>
<dbReference type="GO" id="GO:0000271">
    <property type="term" value="P:polysaccharide biosynthetic process"/>
    <property type="evidence" value="ECO:0007669"/>
    <property type="project" value="TreeGrafter"/>
</dbReference>
<dbReference type="EMBL" id="JZWI01000017">
    <property type="protein sequence ID" value="KLN55432.1"/>
    <property type="molecule type" value="Genomic_DNA"/>
</dbReference>
<dbReference type="PANTHER" id="PTHR23028:SF53">
    <property type="entry name" value="ACYL_TRANSF_3 DOMAIN-CONTAINING PROTEIN"/>
    <property type="match status" value="1"/>
</dbReference>
<reference evidence="3 4" key="1">
    <citation type="submission" date="2015-03" db="EMBL/GenBank/DDBJ databases">
        <title>Genome sequence of Variovorax paradoxus TBEA6.</title>
        <authorList>
            <person name="Poehlein A."/>
            <person name="Schuldes J."/>
            <person name="Wuebbeler J.H."/>
            <person name="Hiessl S."/>
            <person name="Steinbuechel A."/>
            <person name="Daniel R."/>
        </authorList>
    </citation>
    <scope>NUCLEOTIDE SEQUENCE [LARGE SCALE GENOMIC DNA]</scope>
    <source>
        <strain evidence="3 4">TBEA6</strain>
    </source>
</reference>
<keyword evidence="3" id="KW-0808">Transferase</keyword>
<dbReference type="InterPro" id="IPR050879">
    <property type="entry name" value="Acyltransferase_3"/>
</dbReference>
<feature type="transmembrane region" description="Helical" evidence="1">
    <location>
        <begin position="187"/>
        <end position="206"/>
    </location>
</feature>
<keyword evidence="4" id="KW-1185">Reference proteome</keyword>
<dbReference type="RefSeq" id="WP_047785401.1">
    <property type="nucleotide sequence ID" value="NZ_JZWI01000017.1"/>
</dbReference>
<evidence type="ECO:0000259" key="2">
    <source>
        <dbReference type="Pfam" id="PF01757"/>
    </source>
</evidence>
<keyword evidence="3" id="KW-0012">Acyltransferase</keyword>
<dbReference type="InterPro" id="IPR002656">
    <property type="entry name" value="Acyl_transf_3_dom"/>
</dbReference>
<protein>
    <submittedName>
        <fullName evidence="3">O-acetyltransferase OatA</fullName>
        <ecNumber evidence="3">2.3.1.-</ecNumber>
    </submittedName>
</protein>
<evidence type="ECO:0000313" key="3">
    <source>
        <dbReference type="EMBL" id="KLN55432.1"/>
    </source>
</evidence>
<feature type="transmembrane region" description="Helical" evidence="1">
    <location>
        <begin position="280"/>
        <end position="301"/>
    </location>
</feature>
<keyword evidence="1" id="KW-1133">Transmembrane helix</keyword>
<dbReference type="AlphaFoldDB" id="A0A0H2M3X3"/>
<comment type="caution">
    <text evidence="3">The sequence shown here is derived from an EMBL/GenBank/DDBJ whole genome shotgun (WGS) entry which is preliminary data.</text>
</comment>
<accession>A0A0H2M3X3</accession>
<feature type="transmembrane region" description="Helical" evidence="1">
    <location>
        <begin position="307"/>
        <end position="329"/>
    </location>
</feature>
<dbReference type="PANTHER" id="PTHR23028">
    <property type="entry name" value="ACETYLTRANSFERASE"/>
    <property type="match status" value="1"/>
</dbReference>
<keyword evidence="1" id="KW-0812">Transmembrane</keyword>
<evidence type="ECO:0000256" key="1">
    <source>
        <dbReference type="SAM" id="Phobius"/>
    </source>
</evidence>
<feature type="transmembrane region" description="Helical" evidence="1">
    <location>
        <begin position="138"/>
        <end position="156"/>
    </location>
</feature>
<feature type="transmembrane region" description="Helical" evidence="1">
    <location>
        <begin position="215"/>
        <end position="233"/>
    </location>
</feature>